<accession>A0A431VU49</accession>
<keyword evidence="1" id="KW-0472">Membrane</keyword>
<protein>
    <submittedName>
        <fullName evidence="2">Potassium-transporting ATPase subunit F</fullName>
    </submittedName>
</protein>
<evidence type="ECO:0000256" key="1">
    <source>
        <dbReference type="SAM" id="Phobius"/>
    </source>
</evidence>
<keyword evidence="1" id="KW-1133">Transmembrane helix</keyword>
<comment type="caution">
    <text evidence="2">The sequence shown here is derived from an EMBL/GenBank/DDBJ whole genome shotgun (WGS) entry which is preliminary data.</text>
</comment>
<dbReference type="EMBL" id="RXNT01000023">
    <property type="protein sequence ID" value="RTR26579.1"/>
    <property type="molecule type" value="Genomic_DNA"/>
</dbReference>
<keyword evidence="1" id="KW-0812">Transmembrane</keyword>
<dbReference type="AlphaFoldDB" id="A0A431VU49"/>
<organism evidence="2 3">
    <name type="scientific">Bacillus yapensis</name>
    <dbReference type="NCBI Taxonomy" id="2492960"/>
    <lineage>
        <taxon>Bacteria</taxon>
        <taxon>Bacillati</taxon>
        <taxon>Bacillota</taxon>
        <taxon>Bacilli</taxon>
        <taxon>Bacillales</taxon>
        <taxon>Bacillaceae</taxon>
        <taxon>Bacillus</taxon>
    </lineage>
</organism>
<dbReference type="GO" id="GO:0008556">
    <property type="term" value="F:P-type potassium transmembrane transporter activity"/>
    <property type="evidence" value="ECO:0007669"/>
    <property type="project" value="InterPro"/>
</dbReference>
<keyword evidence="3" id="KW-1185">Reference proteome</keyword>
<proteinExistence type="predicted"/>
<gene>
    <name evidence="2" type="ORF">EKG37_21155</name>
</gene>
<feature type="transmembrane region" description="Helical" evidence="1">
    <location>
        <begin position="7"/>
        <end position="24"/>
    </location>
</feature>
<evidence type="ECO:0000313" key="2">
    <source>
        <dbReference type="EMBL" id="RTR26579.1"/>
    </source>
</evidence>
<reference evidence="2 3" key="1">
    <citation type="submission" date="2018-12" db="EMBL/GenBank/DDBJ databases">
        <title>Bacillus yapensis draft genome sequence.</title>
        <authorList>
            <person name="Yu L."/>
            <person name="Xu X."/>
            <person name="Tang X."/>
        </authorList>
    </citation>
    <scope>NUCLEOTIDE SEQUENCE [LARGE SCALE GENOMIC DNA]</scope>
    <source>
        <strain evidence="2 3">XXST-01</strain>
    </source>
</reference>
<sequence length="29" mass="3339">MKRMSEVLLLLIAGTALYLLYVLVNPEKF</sequence>
<dbReference type="InterPro" id="IPR011726">
    <property type="entry name" value="KdpF"/>
</dbReference>
<dbReference type="GO" id="GO:0005886">
    <property type="term" value="C:plasma membrane"/>
    <property type="evidence" value="ECO:0007669"/>
    <property type="project" value="InterPro"/>
</dbReference>
<name>A0A431VU49_9BACI</name>
<dbReference type="Pfam" id="PF09604">
    <property type="entry name" value="Potass_KdpF"/>
    <property type="match status" value="1"/>
</dbReference>
<dbReference type="Proteomes" id="UP000271374">
    <property type="component" value="Unassembled WGS sequence"/>
</dbReference>
<evidence type="ECO:0000313" key="3">
    <source>
        <dbReference type="Proteomes" id="UP000271374"/>
    </source>
</evidence>
<dbReference type="RefSeq" id="WP_126410747.1">
    <property type="nucleotide sequence ID" value="NZ_RXNT01000023.1"/>
</dbReference>